<protein>
    <submittedName>
        <fullName evidence="2">Uncharacterized protein</fullName>
    </submittedName>
</protein>
<organism evidence="2">
    <name type="scientific">marine sediment metagenome</name>
    <dbReference type="NCBI Taxonomy" id="412755"/>
    <lineage>
        <taxon>unclassified sequences</taxon>
        <taxon>metagenomes</taxon>
        <taxon>ecological metagenomes</taxon>
    </lineage>
</organism>
<gene>
    <name evidence="2" type="ORF">LCGC14_0639810</name>
</gene>
<name>A0A0F9TKW9_9ZZZZ</name>
<keyword evidence="1" id="KW-0812">Transmembrane</keyword>
<evidence type="ECO:0000313" key="2">
    <source>
        <dbReference type="EMBL" id="KKN49731.1"/>
    </source>
</evidence>
<sequence>MQQQQTRPEWAPDNCPPGAVRLIGDEQDLEDLGLRGLASADSAELHQALRQLKWQLGQAAEQGRRRGLLVGFGLGAISVGVAGAAVLLLAIGTVAGWFG</sequence>
<evidence type="ECO:0000256" key="1">
    <source>
        <dbReference type="SAM" id="Phobius"/>
    </source>
</evidence>
<comment type="caution">
    <text evidence="2">The sequence shown here is derived from an EMBL/GenBank/DDBJ whole genome shotgun (WGS) entry which is preliminary data.</text>
</comment>
<reference evidence="2" key="1">
    <citation type="journal article" date="2015" name="Nature">
        <title>Complex archaea that bridge the gap between prokaryotes and eukaryotes.</title>
        <authorList>
            <person name="Spang A."/>
            <person name="Saw J.H."/>
            <person name="Jorgensen S.L."/>
            <person name="Zaremba-Niedzwiedzka K."/>
            <person name="Martijn J."/>
            <person name="Lind A.E."/>
            <person name="van Eijk R."/>
            <person name="Schleper C."/>
            <person name="Guy L."/>
            <person name="Ettema T.J."/>
        </authorList>
    </citation>
    <scope>NUCLEOTIDE SEQUENCE</scope>
</reference>
<keyword evidence="1" id="KW-0472">Membrane</keyword>
<accession>A0A0F9TKW9</accession>
<keyword evidence="1" id="KW-1133">Transmembrane helix</keyword>
<feature type="transmembrane region" description="Helical" evidence="1">
    <location>
        <begin position="68"/>
        <end position="98"/>
    </location>
</feature>
<proteinExistence type="predicted"/>
<dbReference type="AlphaFoldDB" id="A0A0F9TKW9"/>
<dbReference type="EMBL" id="LAZR01001153">
    <property type="protein sequence ID" value="KKN49731.1"/>
    <property type="molecule type" value="Genomic_DNA"/>
</dbReference>